<dbReference type="InterPro" id="IPR007110">
    <property type="entry name" value="Ig-like_dom"/>
</dbReference>
<dbReference type="InterPro" id="IPR036179">
    <property type="entry name" value="Ig-like_dom_sf"/>
</dbReference>
<evidence type="ECO:0000313" key="5">
    <source>
        <dbReference type="Proteomes" id="UP000265120"/>
    </source>
</evidence>
<dbReference type="Pfam" id="PF07686">
    <property type="entry name" value="V-set"/>
    <property type="match status" value="1"/>
</dbReference>
<reference evidence="4 5" key="1">
    <citation type="journal article" date="2014" name="Nat. Genet.">
        <title>Whole-genome sequence of a flatfish provides insights into ZW sex chromosome evolution and adaptation to a benthic lifestyle.</title>
        <authorList>
            <person name="Chen S."/>
            <person name="Zhang G."/>
            <person name="Shao C."/>
            <person name="Huang Q."/>
            <person name="Liu G."/>
            <person name="Zhang P."/>
            <person name="Song W."/>
            <person name="An N."/>
            <person name="Chalopin D."/>
            <person name="Volff J.N."/>
            <person name="Hong Y."/>
            <person name="Li Q."/>
            <person name="Sha Z."/>
            <person name="Zhou H."/>
            <person name="Xie M."/>
            <person name="Yu Q."/>
            <person name="Liu Y."/>
            <person name="Xiang H."/>
            <person name="Wang N."/>
            <person name="Wu K."/>
            <person name="Yang C."/>
            <person name="Zhou Q."/>
            <person name="Liao X."/>
            <person name="Yang L."/>
            <person name="Hu Q."/>
            <person name="Zhang J."/>
            <person name="Meng L."/>
            <person name="Jin L."/>
            <person name="Tian Y."/>
            <person name="Lian J."/>
            <person name="Yang J."/>
            <person name="Miao G."/>
            <person name="Liu S."/>
            <person name="Liang Z."/>
            <person name="Yan F."/>
            <person name="Li Y."/>
            <person name="Sun B."/>
            <person name="Zhang H."/>
            <person name="Zhang J."/>
            <person name="Zhu Y."/>
            <person name="Du M."/>
            <person name="Zhao Y."/>
            <person name="Schartl M."/>
            <person name="Tang Q."/>
            <person name="Wang J."/>
        </authorList>
    </citation>
    <scope>NUCLEOTIDE SEQUENCE</scope>
</reference>
<sequence>MCDIIIVQTQCCSGWPPPGGVSKERLNQLVCDAEVLRIGNDCVGTCYCQHRELEMVLAKLKRTKLKNLEKEEARVCGAEGGRLVMELKITLTIVKLLMTKMLWTLPGEGQRVELSSAEVEVVKGDMVVFQAWYSPNSDFSKNSVVWQWTGNKTKQVINFSSGEVGLGQGDFADRVGFTASMPSTNLSIYINNTQESDSGRYVCSVLVPRGQGLIGEVQLNVKAPPSPPICSVSGDPVLKGNVTLSCRSTHGKPLPQYKWTKTAPHSEVYFSPMQNERQGSLRLNNLTNQMSGKYVCRAFNSAGSDSCSISLEVVTSSNTGLVAAAALGSVVGLIFMVLLLVFILRRQQRRRARPEEEEEEEMSNEIKEDALAPQRVSWSKHNTSSDSISKDGTMSSVTTSPQAHQSRFLHPYSPVSASDSSSIIQAYHLRPGGDHTLQGLPGYNSSSRKHKRFPGTNGVPPQLLRNPHNPLSDKALRVELPIPPASTTTVMVPSQRQSGSLV</sequence>
<dbReference type="Ensembl" id="ENSCSET00000022730.1">
    <property type="protein sequence ID" value="ENSCSEP00000022443.1"/>
    <property type="gene ID" value="ENSCSEG00000014306.1"/>
</dbReference>
<dbReference type="PANTHER" id="PTHR44549:SF1">
    <property type="entry name" value="ENDOTHELIAL CELL-SELECTIVE ADHESION MOLECULE"/>
    <property type="match status" value="1"/>
</dbReference>
<keyword evidence="2" id="KW-0472">Membrane</keyword>
<reference evidence="4" key="3">
    <citation type="submission" date="2025-09" db="UniProtKB">
        <authorList>
            <consortium name="Ensembl"/>
        </authorList>
    </citation>
    <scope>IDENTIFICATION</scope>
</reference>
<dbReference type="SMART" id="SM00408">
    <property type="entry name" value="IGc2"/>
    <property type="match status" value="1"/>
</dbReference>
<dbReference type="GO" id="GO:0005886">
    <property type="term" value="C:plasma membrane"/>
    <property type="evidence" value="ECO:0007669"/>
    <property type="project" value="TreeGrafter"/>
</dbReference>
<dbReference type="Proteomes" id="UP000265120">
    <property type="component" value="Chromosome 4"/>
</dbReference>
<dbReference type="Pfam" id="PF13927">
    <property type="entry name" value="Ig_3"/>
    <property type="match status" value="1"/>
</dbReference>
<dbReference type="SUPFAM" id="SSF48726">
    <property type="entry name" value="Immunoglobulin"/>
    <property type="match status" value="2"/>
</dbReference>
<reference evidence="4" key="2">
    <citation type="submission" date="2025-08" db="UniProtKB">
        <authorList>
            <consortium name="Ensembl"/>
        </authorList>
    </citation>
    <scope>IDENTIFICATION</scope>
</reference>
<keyword evidence="5" id="KW-1185">Reference proteome</keyword>
<evidence type="ECO:0000256" key="1">
    <source>
        <dbReference type="SAM" id="MobiDB-lite"/>
    </source>
</evidence>
<dbReference type="InterPro" id="IPR003598">
    <property type="entry name" value="Ig_sub2"/>
</dbReference>
<dbReference type="InterPro" id="IPR013783">
    <property type="entry name" value="Ig-like_fold"/>
</dbReference>
<protein>
    <submittedName>
        <fullName evidence="4">Endothelial cell adhesion molecule b</fullName>
    </submittedName>
</protein>
<dbReference type="PANTHER" id="PTHR44549">
    <property type="entry name" value="ENDOTHELIAL CELL-SELECTIVE ADHESION MOLECULE"/>
    <property type="match status" value="1"/>
</dbReference>
<dbReference type="GO" id="GO:0007156">
    <property type="term" value="P:homophilic cell adhesion via plasma membrane adhesion molecules"/>
    <property type="evidence" value="ECO:0007669"/>
    <property type="project" value="TreeGrafter"/>
</dbReference>
<accession>A0A3P8W4G6</accession>
<feature type="transmembrane region" description="Helical" evidence="2">
    <location>
        <begin position="321"/>
        <end position="344"/>
    </location>
</feature>
<feature type="compositionally biased region" description="Polar residues" evidence="1">
    <location>
        <begin position="376"/>
        <end position="405"/>
    </location>
</feature>
<dbReference type="Gene3D" id="2.60.40.10">
    <property type="entry name" value="Immunoglobulins"/>
    <property type="match status" value="2"/>
</dbReference>
<evidence type="ECO:0000313" key="4">
    <source>
        <dbReference type="Ensembl" id="ENSCSEP00000022443.1"/>
    </source>
</evidence>
<dbReference type="CDD" id="cd00096">
    <property type="entry name" value="Ig"/>
    <property type="match status" value="1"/>
</dbReference>
<dbReference type="InterPro" id="IPR042757">
    <property type="entry name" value="ESAM"/>
</dbReference>
<feature type="domain" description="Ig-like" evidence="3">
    <location>
        <begin position="227"/>
        <end position="310"/>
    </location>
</feature>
<dbReference type="GO" id="GO:0098632">
    <property type="term" value="F:cell-cell adhesion mediator activity"/>
    <property type="evidence" value="ECO:0007669"/>
    <property type="project" value="TreeGrafter"/>
</dbReference>
<dbReference type="STRING" id="244447.ENSCSEP00000022443"/>
<organism evidence="4 5">
    <name type="scientific">Cynoglossus semilaevis</name>
    <name type="common">Tongue sole</name>
    <dbReference type="NCBI Taxonomy" id="244447"/>
    <lineage>
        <taxon>Eukaryota</taxon>
        <taxon>Metazoa</taxon>
        <taxon>Chordata</taxon>
        <taxon>Craniata</taxon>
        <taxon>Vertebrata</taxon>
        <taxon>Euteleostomi</taxon>
        <taxon>Actinopterygii</taxon>
        <taxon>Neopterygii</taxon>
        <taxon>Teleostei</taxon>
        <taxon>Neoteleostei</taxon>
        <taxon>Acanthomorphata</taxon>
        <taxon>Carangaria</taxon>
        <taxon>Pleuronectiformes</taxon>
        <taxon>Pleuronectoidei</taxon>
        <taxon>Cynoglossidae</taxon>
        <taxon>Cynoglossinae</taxon>
        <taxon>Cynoglossus</taxon>
    </lineage>
</organism>
<evidence type="ECO:0000256" key="2">
    <source>
        <dbReference type="SAM" id="Phobius"/>
    </source>
</evidence>
<dbReference type="GO" id="GO:0005912">
    <property type="term" value="C:adherens junction"/>
    <property type="evidence" value="ECO:0007669"/>
    <property type="project" value="TreeGrafter"/>
</dbReference>
<feature type="region of interest" description="Disordered" evidence="1">
    <location>
        <begin position="436"/>
        <end position="465"/>
    </location>
</feature>
<dbReference type="InterPro" id="IPR003599">
    <property type="entry name" value="Ig_sub"/>
</dbReference>
<evidence type="ECO:0000259" key="3">
    <source>
        <dbReference type="PROSITE" id="PS50835"/>
    </source>
</evidence>
<name>A0A3P8W4G6_CYNSE</name>
<keyword evidence="2" id="KW-1133">Transmembrane helix</keyword>
<dbReference type="InterPro" id="IPR013106">
    <property type="entry name" value="Ig_V-set"/>
</dbReference>
<dbReference type="PROSITE" id="PS50835">
    <property type="entry name" value="IG_LIKE"/>
    <property type="match status" value="1"/>
</dbReference>
<proteinExistence type="predicted"/>
<feature type="region of interest" description="Disordered" evidence="1">
    <location>
        <begin position="350"/>
        <end position="407"/>
    </location>
</feature>
<dbReference type="InParanoid" id="A0A3P8W4G6"/>
<dbReference type="AlphaFoldDB" id="A0A3P8W4G6"/>
<dbReference type="GeneTree" id="ENSGT00940000157231"/>
<dbReference type="SMART" id="SM00409">
    <property type="entry name" value="IG"/>
    <property type="match status" value="2"/>
</dbReference>
<keyword evidence="2" id="KW-0812">Transmembrane</keyword>